<keyword evidence="3" id="KW-1185">Reference proteome</keyword>
<sequence length="415" mass="48199">MMVYKFIGILNIVSGSDNLEKPNSNIGVKRSLCNSGVSNVDDESGLTKKLRISDNFCQNDKFDSESGEIADSDSESGEIADSDSESVSQNNDELFGLDDNVSIPEKLFCNQRNQTTISCSNSSISDVFSFKRSYNASPFNNKEIVSRNHSEFFDDLYRYSELVNSKCLFDKMDAGKIFCESQMKTTYEVDVINIPNYCIHTDKDIIVAKYHCCSTNLKKCPYKKELSTLASCYKSKLNSRCFQIWFDKSFAQMQDANLKYCINYERYKNNLGNFIQKKFGIYLYLFPGSDFDVFYNFVFMELKSNKVSILFFFTALFFRIKHRSKCILSLKFGSVVNFFEYVDKPHINVKRSIYKSLLWWKKLEMKEDNIEGNIQILLDDVVRNFLIFDGLKHDPQMMIKAFLRKIYESLIFINE</sequence>
<evidence type="ECO:0000313" key="2">
    <source>
        <dbReference type="EMBL" id="KCZ80051.1"/>
    </source>
</evidence>
<feature type="region of interest" description="Disordered" evidence="1">
    <location>
        <begin position="64"/>
        <end position="90"/>
    </location>
</feature>
<dbReference type="OrthoDB" id="10304369at2759"/>
<feature type="compositionally biased region" description="Acidic residues" evidence="1">
    <location>
        <begin position="65"/>
        <end position="84"/>
    </location>
</feature>
<name>A0A059EZD8_9MICR</name>
<gene>
    <name evidence="2" type="ORF">H312_02540</name>
</gene>
<dbReference type="HOGENOM" id="CLU_698233_0_0_1"/>
<dbReference type="VEuPathDB" id="MicrosporidiaDB:H312_02540"/>
<accession>A0A059EZD8</accession>
<dbReference type="AlphaFoldDB" id="A0A059EZD8"/>
<protein>
    <submittedName>
        <fullName evidence="2">Uncharacterized protein</fullName>
    </submittedName>
</protein>
<evidence type="ECO:0000256" key="1">
    <source>
        <dbReference type="SAM" id="MobiDB-lite"/>
    </source>
</evidence>
<evidence type="ECO:0000313" key="3">
    <source>
        <dbReference type="Proteomes" id="UP000030655"/>
    </source>
</evidence>
<proteinExistence type="predicted"/>
<dbReference type="EMBL" id="KK365207">
    <property type="protein sequence ID" value="KCZ80051.1"/>
    <property type="molecule type" value="Genomic_DNA"/>
</dbReference>
<reference evidence="3" key="1">
    <citation type="submission" date="2013-02" db="EMBL/GenBank/DDBJ databases">
        <authorList>
            <consortium name="The Broad Institute Genome Sequencing Platform"/>
            <person name="Cuomo C."/>
            <person name="Becnel J."/>
            <person name="Sanscrainte N."/>
            <person name="Walker B."/>
            <person name="Young S.K."/>
            <person name="Zeng Q."/>
            <person name="Gargeya S."/>
            <person name="Fitzgerald M."/>
            <person name="Haas B."/>
            <person name="Abouelleil A."/>
            <person name="Alvarado L."/>
            <person name="Arachchi H.M."/>
            <person name="Berlin A.M."/>
            <person name="Chapman S.B."/>
            <person name="Dewar J."/>
            <person name="Goldberg J."/>
            <person name="Griggs A."/>
            <person name="Gujja S."/>
            <person name="Hansen M."/>
            <person name="Howarth C."/>
            <person name="Imamovic A."/>
            <person name="Larimer J."/>
            <person name="McCowan C."/>
            <person name="Murphy C."/>
            <person name="Neiman D."/>
            <person name="Pearson M."/>
            <person name="Priest M."/>
            <person name="Roberts A."/>
            <person name="Saif S."/>
            <person name="Shea T."/>
            <person name="Sisk P."/>
            <person name="Sykes S."/>
            <person name="Wortman J."/>
            <person name="Nusbaum C."/>
            <person name="Birren B."/>
        </authorList>
    </citation>
    <scope>NUCLEOTIDE SEQUENCE [LARGE SCALE GENOMIC DNA]</scope>
    <source>
        <strain evidence="3">PRA339</strain>
    </source>
</reference>
<reference evidence="2 3" key="2">
    <citation type="submission" date="2014-03" db="EMBL/GenBank/DDBJ databases">
        <title>The Genome Sequence of Anncaliia algerae insect isolate PRA339.</title>
        <authorList>
            <consortium name="The Broad Institute Genome Sequencing Platform"/>
            <consortium name="The Broad Institute Genome Sequencing Center for Infectious Disease"/>
            <person name="Cuomo C."/>
            <person name="Becnel J."/>
            <person name="Sanscrainte N."/>
            <person name="Walker B."/>
            <person name="Young S.K."/>
            <person name="Zeng Q."/>
            <person name="Gargeya S."/>
            <person name="Fitzgerald M."/>
            <person name="Haas B."/>
            <person name="Abouelleil A."/>
            <person name="Alvarado L."/>
            <person name="Arachchi H.M."/>
            <person name="Berlin A.M."/>
            <person name="Chapman S.B."/>
            <person name="Dewar J."/>
            <person name="Goldberg J."/>
            <person name="Griggs A."/>
            <person name="Gujja S."/>
            <person name="Hansen M."/>
            <person name="Howarth C."/>
            <person name="Imamovic A."/>
            <person name="Larimer J."/>
            <person name="McCowan C."/>
            <person name="Murphy C."/>
            <person name="Neiman D."/>
            <person name="Pearson M."/>
            <person name="Priest M."/>
            <person name="Roberts A."/>
            <person name="Saif S."/>
            <person name="Shea T."/>
            <person name="Sisk P."/>
            <person name="Sykes S."/>
            <person name="Wortman J."/>
            <person name="Nusbaum C."/>
            <person name="Birren B."/>
        </authorList>
    </citation>
    <scope>NUCLEOTIDE SEQUENCE [LARGE SCALE GENOMIC DNA]</scope>
    <source>
        <strain evidence="2 3">PRA339</strain>
    </source>
</reference>
<organism evidence="2 3">
    <name type="scientific">Anncaliia algerae PRA339</name>
    <dbReference type="NCBI Taxonomy" id="1288291"/>
    <lineage>
        <taxon>Eukaryota</taxon>
        <taxon>Fungi</taxon>
        <taxon>Fungi incertae sedis</taxon>
        <taxon>Microsporidia</taxon>
        <taxon>Tubulinosematoidea</taxon>
        <taxon>Tubulinosematidae</taxon>
        <taxon>Anncaliia</taxon>
    </lineage>
</organism>
<dbReference type="Proteomes" id="UP000030655">
    <property type="component" value="Unassembled WGS sequence"/>
</dbReference>